<sequence>MQLRLSIISRFSSPLTLIPYLLILSLIPSYAVKTIHILTILLPSHSFPISAHSVPYPFIYYLLILSLIPSYAAKTINYLTIQPLSLFFHIFSFCPLSHHMQLRLSIISRFILPSHSFSYLLILSLIPSYAAKTINYLTIQLPLTLFPYLLILSLIPSYAAKTINYLTIQLPSHSFFHIFSFSLTLFSYLLILSLIPSYAAKTINYLTPSAPLSLFFHIFSFCPLSHHMQLRLSIISRFSSPLTLFPYLLILSLIPSYAAKTINYLTIQLPSHSFSISSHSVPYPIIYYQLSHDSPPPLTLFPYLLILSLIPSYVAKTINYLTILLPRITLFLICIFSFCPFIPSYAAKTINYLSLPLTISSHSLFSFSFHIFFFSFCPLSHHMQLRLSIISRFCSPLTLFPYLLILSLIPSYVLRAISRFSPPDYFPHYPLSHHMQIQLSLPPLTLFPDLLILSLIPSYAAKTINYLTIQLPSHSFSISSHSVPYPIICS</sequence>
<dbReference type="EMBL" id="CAHIKZ030004932">
    <property type="protein sequence ID" value="CAE1317429.1"/>
    <property type="molecule type" value="Genomic_DNA"/>
</dbReference>
<evidence type="ECO:0000256" key="1">
    <source>
        <dbReference type="SAM" id="Phobius"/>
    </source>
</evidence>
<feature type="transmembrane region" description="Helical" evidence="1">
    <location>
        <begin position="20"/>
        <end position="42"/>
    </location>
</feature>
<protein>
    <submittedName>
        <fullName evidence="2">Uncharacterized protein</fullName>
    </submittedName>
</protein>
<proteinExistence type="predicted"/>
<dbReference type="AlphaFoldDB" id="A0A812E6H1"/>
<organism evidence="2 3">
    <name type="scientific">Acanthosepion pharaonis</name>
    <name type="common">Pharaoh cuttlefish</name>
    <name type="synonym">Sepia pharaonis</name>
    <dbReference type="NCBI Taxonomy" id="158019"/>
    <lineage>
        <taxon>Eukaryota</taxon>
        <taxon>Metazoa</taxon>
        <taxon>Spiralia</taxon>
        <taxon>Lophotrochozoa</taxon>
        <taxon>Mollusca</taxon>
        <taxon>Cephalopoda</taxon>
        <taxon>Coleoidea</taxon>
        <taxon>Decapodiformes</taxon>
        <taxon>Sepiida</taxon>
        <taxon>Sepiina</taxon>
        <taxon>Sepiidae</taxon>
        <taxon>Acanthosepion</taxon>
    </lineage>
</organism>
<feature type="transmembrane region" description="Helical" evidence="1">
    <location>
        <begin position="437"/>
        <end position="456"/>
    </location>
</feature>
<comment type="caution">
    <text evidence="2">The sequence shown here is derived from an EMBL/GenBank/DDBJ whole genome shotgun (WGS) entry which is preliminary data.</text>
</comment>
<feature type="transmembrane region" description="Helical" evidence="1">
    <location>
        <begin position="300"/>
        <end position="321"/>
    </location>
</feature>
<keyword evidence="1" id="KW-1133">Transmembrane helix</keyword>
<feature type="transmembrane region" description="Helical" evidence="1">
    <location>
        <begin position="205"/>
        <end position="224"/>
    </location>
</feature>
<feature type="transmembrane region" description="Helical" evidence="1">
    <location>
        <begin position="399"/>
        <end position="417"/>
    </location>
</feature>
<evidence type="ECO:0000313" key="3">
    <source>
        <dbReference type="Proteomes" id="UP000597762"/>
    </source>
</evidence>
<keyword evidence="1" id="KW-0812">Transmembrane</keyword>
<feature type="transmembrane region" description="Helical" evidence="1">
    <location>
        <begin position="244"/>
        <end position="265"/>
    </location>
</feature>
<feature type="transmembrane region" description="Helical" evidence="1">
    <location>
        <begin position="328"/>
        <end position="347"/>
    </location>
</feature>
<evidence type="ECO:0000313" key="2">
    <source>
        <dbReference type="EMBL" id="CAE1317429.1"/>
    </source>
</evidence>
<feature type="transmembrane region" description="Helical" evidence="1">
    <location>
        <begin position="110"/>
        <end position="130"/>
    </location>
</feature>
<dbReference type="Proteomes" id="UP000597762">
    <property type="component" value="Unassembled WGS sequence"/>
</dbReference>
<feature type="transmembrane region" description="Helical" evidence="1">
    <location>
        <begin position="175"/>
        <end position="199"/>
    </location>
</feature>
<name>A0A812E6H1_ACAPH</name>
<gene>
    <name evidence="2" type="ORF">SPHA_68020</name>
</gene>
<keyword evidence="3" id="KW-1185">Reference proteome</keyword>
<feature type="transmembrane region" description="Helical" evidence="1">
    <location>
        <begin position="136"/>
        <end position="155"/>
    </location>
</feature>
<feature type="transmembrane region" description="Helical" evidence="1">
    <location>
        <begin position="359"/>
        <end position="379"/>
    </location>
</feature>
<keyword evidence="1" id="KW-0472">Membrane</keyword>
<reference evidence="2" key="1">
    <citation type="submission" date="2021-01" db="EMBL/GenBank/DDBJ databases">
        <authorList>
            <person name="Li R."/>
            <person name="Bekaert M."/>
        </authorList>
    </citation>
    <scope>NUCLEOTIDE SEQUENCE</scope>
    <source>
        <strain evidence="2">Farmed</strain>
    </source>
</reference>
<accession>A0A812E6H1</accession>
<feature type="transmembrane region" description="Helical" evidence="1">
    <location>
        <begin position="54"/>
        <end position="72"/>
    </location>
</feature>